<evidence type="ECO:0000256" key="1">
    <source>
        <dbReference type="ARBA" id="ARBA00004120"/>
    </source>
</evidence>
<dbReference type="GO" id="GO:0015031">
    <property type="term" value="P:protein transport"/>
    <property type="evidence" value="ECO:0007669"/>
    <property type="project" value="UniProtKB-KW"/>
</dbReference>
<dbReference type="Pfam" id="PF00581">
    <property type="entry name" value="Rhodanese"/>
    <property type="match status" value="1"/>
</dbReference>
<dbReference type="WBParaSite" id="TMUE_2000009351.1">
    <property type="protein sequence ID" value="TMUE_2000009351.1"/>
    <property type="gene ID" value="WBGene00286100"/>
</dbReference>
<evidence type="ECO:0000256" key="10">
    <source>
        <dbReference type="ARBA" id="ARBA00038465"/>
    </source>
</evidence>
<evidence type="ECO:0000313" key="13">
    <source>
        <dbReference type="WBParaSite" id="TMUE_2000009351.1"/>
    </source>
</evidence>
<dbReference type="SUPFAM" id="SSF52821">
    <property type="entry name" value="Rhodanese/Cell cycle control phosphatase"/>
    <property type="match status" value="1"/>
</dbReference>
<dbReference type="PANTHER" id="PTHR44390">
    <property type="entry name" value="CENTROSOMAL PROTEIN OF 41 KDA"/>
    <property type="match status" value="1"/>
</dbReference>
<keyword evidence="7" id="KW-0969">Cilium</keyword>
<evidence type="ECO:0000256" key="9">
    <source>
        <dbReference type="ARBA" id="ARBA00023273"/>
    </source>
</evidence>
<keyword evidence="8" id="KW-0206">Cytoskeleton</keyword>
<evidence type="ECO:0000256" key="2">
    <source>
        <dbReference type="ARBA" id="ARBA00004300"/>
    </source>
</evidence>
<dbReference type="GO" id="GO:0036064">
    <property type="term" value="C:ciliary basal body"/>
    <property type="evidence" value="ECO:0007669"/>
    <property type="project" value="TreeGrafter"/>
</dbReference>
<organism evidence="12 13">
    <name type="scientific">Trichuris muris</name>
    <name type="common">Mouse whipworm</name>
    <dbReference type="NCBI Taxonomy" id="70415"/>
    <lineage>
        <taxon>Eukaryota</taxon>
        <taxon>Metazoa</taxon>
        <taxon>Ecdysozoa</taxon>
        <taxon>Nematoda</taxon>
        <taxon>Enoplea</taxon>
        <taxon>Dorylaimia</taxon>
        <taxon>Trichinellida</taxon>
        <taxon>Trichuridae</taxon>
        <taxon>Trichuris</taxon>
    </lineage>
</organism>
<name>A0A5S6QPT8_TRIMR</name>
<evidence type="ECO:0000256" key="8">
    <source>
        <dbReference type="ARBA" id="ARBA00023212"/>
    </source>
</evidence>
<dbReference type="GO" id="GO:0005813">
    <property type="term" value="C:centrosome"/>
    <property type="evidence" value="ECO:0007669"/>
    <property type="project" value="UniProtKB-SubCell"/>
</dbReference>
<dbReference type="SMART" id="SM00450">
    <property type="entry name" value="RHOD"/>
    <property type="match status" value="1"/>
</dbReference>
<keyword evidence="4" id="KW-0963">Cytoplasm</keyword>
<feature type="domain" description="Rhodanese" evidence="11">
    <location>
        <begin position="123"/>
        <end position="220"/>
    </location>
</feature>
<proteinExistence type="inferred from homology"/>
<reference evidence="13" key="1">
    <citation type="submission" date="2019-12" db="UniProtKB">
        <authorList>
            <consortium name="WormBaseParasite"/>
        </authorList>
    </citation>
    <scope>IDENTIFICATION</scope>
</reference>
<evidence type="ECO:0000259" key="11">
    <source>
        <dbReference type="PROSITE" id="PS50206"/>
    </source>
</evidence>
<dbReference type="AlphaFoldDB" id="A0A5S6QPT8"/>
<evidence type="ECO:0000256" key="7">
    <source>
        <dbReference type="ARBA" id="ARBA00023069"/>
    </source>
</evidence>
<comment type="similarity">
    <text evidence="10">Belongs to the CEP41 family.</text>
</comment>
<sequence length="314" mass="35591">MSQTFIRIQRRNESLRRMSIHTLAKLILDQAEWMKKVMADVEAEKHKEVSMQQIPFKASDREGQAKNIRGEQENCSAAQVTSSSLLRLITGVGEVEETEKADQCISSDSHSNCLSACFHQYRELVRYVLVDVRSQSTFTSYRLKGAVNFPLSNLCCGFTSEPPEMLALRNEPDKYIICYDDDERLSRRVAMFLSERDYDNVYVLSGGLRNAYELYPHGMVAGTVPQNWHPHGGCSDTTTVVANKERSDSPSKDSSCNVCANLLKNCFLHKCQLKPAFTDKELEIIAKQLLENQKPKQAKTSVRVCAKCNPDRHQ</sequence>
<dbReference type="PANTHER" id="PTHR44390:SF1">
    <property type="entry name" value="CENTROSOMAL PROTEIN OF 41 KDA"/>
    <property type="match status" value="1"/>
</dbReference>
<keyword evidence="6" id="KW-0653">Protein transport</keyword>
<dbReference type="InterPro" id="IPR036873">
    <property type="entry name" value="Rhodanese-like_dom_sf"/>
</dbReference>
<evidence type="ECO:0000256" key="6">
    <source>
        <dbReference type="ARBA" id="ARBA00022927"/>
    </source>
</evidence>
<dbReference type="InterPro" id="IPR001763">
    <property type="entry name" value="Rhodanese-like_dom"/>
</dbReference>
<evidence type="ECO:0000256" key="5">
    <source>
        <dbReference type="ARBA" id="ARBA00022794"/>
    </source>
</evidence>
<dbReference type="Proteomes" id="UP000046395">
    <property type="component" value="Unassembled WGS sequence"/>
</dbReference>
<protein>
    <submittedName>
        <fullName evidence="13">Rhodanese domain-containing protein</fullName>
    </submittedName>
</protein>
<keyword evidence="12" id="KW-1185">Reference proteome</keyword>
<keyword evidence="5" id="KW-0970">Cilium biogenesis/degradation</keyword>
<keyword evidence="3" id="KW-0813">Transport</keyword>
<keyword evidence="9" id="KW-0966">Cell projection</keyword>
<dbReference type="InterPro" id="IPR051889">
    <property type="entry name" value="CEP41"/>
</dbReference>
<dbReference type="Gene3D" id="3.40.250.10">
    <property type="entry name" value="Rhodanese-like domain"/>
    <property type="match status" value="1"/>
</dbReference>
<dbReference type="CDD" id="cd00158">
    <property type="entry name" value="RHOD"/>
    <property type="match status" value="1"/>
</dbReference>
<comment type="subcellular location">
    <subcellularLocation>
        <location evidence="1">Cytoplasm</location>
        <location evidence="1">Cytoskeleton</location>
        <location evidence="1">Cilium basal body</location>
    </subcellularLocation>
    <subcellularLocation>
        <location evidence="2">Cytoplasm</location>
        <location evidence="2">Cytoskeleton</location>
        <location evidence="2">Microtubule organizing center</location>
        <location evidence="2">Centrosome</location>
    </subcellularLocation>
</comment>
<evidence type="ECO:0000256" key="3">
    <source>
        <dbReference type="ARBA" id="ARBA00022448"/>
    </source>
</evidence>
<evidence type="ECO:0000256" key="4">
    <source>
        <dbReference type="ARBA" id="ARBA00022490"/>
    </source>
</evidence>
<dbReference type="PROSITE" id="PS50206">
    <property type="entry name" value="RHODANESE_3"/>
    <property type="match status" value="1"/>
</dbReference>
<dbReference type="STRING" id="70415.A0A5S6QPT8"/>
<accession>A0A5S6QPT8</accession>
<dbReference type="GO" id="GO:0060271">
    <property type="term" value="P:cilium assembly"/>
    <property type="evidence" value="ECO:0007669"/>
    <property type="project" value="TreeGrafter"/>
</dbReference>
<evidence type="ECO:0000313" key="12">
    <source>
        <dbReference type="Proteomes" id="UP000046395"/>
    </source>
</evidence>